<evidence type="ECO:0000313" key="2">
    <source>
        <dbReference type="Proteomes" id="UP001275084"/>
    </source>
</evidence>
<gene>
    <name evidence="1" type="ORF">B0T25DRAFT_586839</name>
</gene>
<dbReference type="PANTHER" id="PTHR33875:SF2">
    <property type="entry name" value="ACR183CP"/>
    <property type="match status" value="1"/>
</dbReference>
<organism evidence="1 2">
    <name type="scientific">Lasiosphaeria hispida</name>
    <dbReference type="NCBI Taxonomy" id="260671"/>
    <lineage>
        <taxon>Eukaryota</taxon>
        <taxon>Fungi</taxon>
        <taxon>Dikarya</taxon>
        <taxon>Ascomycota</taxon>
        <taxon>Pezizomycotina</taxon>
        <taxon>Sordariomycetes</taxon>
        <taxon>Sordariomycetidae</taxon>
        <taxon>Sordariales</taxon>
        <taxon>Lasiosphaeriaceae</taxon>
        <taxon>Lasiosphaeria</taxon>
    </lineage>
</organism>
<proteinExistence type="predicted"/>
<comment type="caution">
    <text evidence="1">The sequence shown here is derived from an EMBL/GenBank/DDBJ whole genome shotgun (WGS) entry which is preliminary data.</text>
</comment>
<reference evidence="1" key="1">
    <citation type="journal article" date="2023" name="Mol. Phylogenet. Evol.">
        <title>Genome-scale phylogeny and comparative genomics of the fungal order Sordariales.</title>
        <authorList>
            <person name="Hensen N."/>
            <person name="Bonometti L."/>
            <person name="Westerberg I."/>
            <person name="Brannstrom I.O."/>
            <person name="Guillou S."/>
            <person name="Cros-Aarteil S."/>
            <person name="Calhoun S."/>
            <person name="Haridas S."/>
            <person name="Kuo A."/>
            <person name="Mondo S."/>
            <person name="Pangilinan J."/>
            <person name="Riley R."/>
            <person name="LaButti K."/>
            <person name="Andreopoulos B."/>
            <person name="Lipzen A."/>
            <person name="Chen C."/>
            <person name="Yan M."/>
            <person name="Daum C."/>
            <person name="Ng V."/>
            <person name="Clum A."/>
            <person name="Steindorff A."/>
            <person name="Ohm R.A."/>
            <person name="Martin F."/>
            <person name="Silar P."/>
            <person name="Natvig D.O."/>
            <person name="Lalanne C."/>
            <person name="Gautier V."/>
            <person name="Ament-Velasquez S.L."/>
            <person name="Kruys A."/>
            <person name="Hutchinson M.I."/>
            <person name="Powell A.J."/>
            <person name="Barry K."/>
            <person name="Miller A.N."/>
            <person name="Grigoriev I.V."/>
            <person name="Debuchy R."/>
            <person name="Gladieux P."/>
            <person name="Hiltunen Thoren M."/>
            <person name="Johannesson H."/>
        </authorList>
    </citation>
    <scope>NUCLEOTIDE SEQUENCE</scope>
    <source>
        <strain evidence="1">CBS 955.72</strain>
    </source>
</reference>
<evidence type="ECO:0008006" key="3">
    <source>
        <dbReference type="Google" id="ProtNLM"/>
    </source>
</evidence>
<accession>A0AAJ0HTI1</accession>
<dbReference type="Proteomes" id="UP001275084">
    <property type="component" value="Unassembled WGS sequence"/>
</dbReference>
<evidence type="ECO:0000313" key="1">
    <source>
        <dbReference type="EMBL" id="KAK3362606.1"/>
    </source>
</evidence>
<dbReference type="Gene3D" id="3.40.30.10">
    <property type="entry name" value="Glutaredoxin"/>
    <property type="match status" value="1"/>
</dbReference>
<keyword evidence="2" id="KW-1185">Reference proteome</keyword>
<dbReference type="SUPFAM" id="SSF52833">
    <property type="entry name" value="Thioredoxin-like"/>
    <property type="match status" value="1"/>
</dbReference>
<dbReference type="EMBL" id="JAUIQD010000001">
    <property type="protein sequence ID" value="KAK3362606.1"/>
    <property type="molecule type" value="Genomic_DNA"/>
</dbReference>
<dbReference type="InterPro" id="IPR036249">
    <property type="entry name" value="Thioredoxin-like_sf"/>
</dbReference>
<reference evidence="1" key="2">
    <citation type="submission" date="2023-06" db="EMBL/GenBank/DDBJ databases">
        <authorList>
            <consortium name="Lawrence Berkeley National Laboratory"/>
            <person name="Haridas S."/>
            <person name="Hensen N."/>
            <person name="Bonometti L."/>
            <person name="Westerberg I."/>
            <person name="Brannstrom I.O."/>
            <person name="Guillou S."/>
            <person name="Cros-Aarteil S."/>
            <person name="Calhoun S."/>
            <person name="Kuo A."/>
            <person name="Mondo S."/>
            <person name="Pangilinan J."/>
            <person name="Riley R."/>
            <person name="Labutti K."/>
            <person name="Andreopoulos B."/>
            <person name="Lipzen A."/>
            <person name="Chen C."/>
            <person name="Yanf M."/>
            <person name="Daum C."/>
            <person name="Ng V."/>
            <person name="Clum A."/>
            <person name="Steindorff A."/>
            <person name="Ohm R."/>
            <person name="Martin F."/>
            <person name="Silar P."/>
            <person name="Natvig D."/>
            <person name="Lalanne C."/>
            <person name="Gautier V."/>
            <person name="Ament-Velasquez S.L."/>
            <person name="Kruys A."/>
            <person name="Hutchinson M.I."/>
            <person name="Powell A.J."/>
            <person name="Barry K."/>
            <person name="Miller A.N."/>
            <person name="Grigoriev I.V."/>
            <person name="Debuchy R."/>
            <person name="Gladieux P."/>
            <person name="Thoren M.H."/>
            <person name="Johannesson H."/>
        </authorList>
    </citation>
    <scope>NUCLEOTIDE SEQUENCE</scope>
    <source>
        <strain evidence="1">CBS 955.72</strain>
    </source>
</reference>
<protein>
    <recommendedName>
        <fullName evidence="3">Thioredoxin-like fold domain-containing protein</fullName>
    </recommendedName>
</protein>
<name>A0AAJ0HTI1_9PEZI</name>
<dbReference type="PANTHER" id="PTHR33875">
    <property type="entry name" value="OS09G0542200 PROTEIN"/>
    <property type="match status" value="1"/>
</dbReference>
<sequence length="221" mass="24319">MALPPKFKGHRILLTDTSAPTPAGGPEPAHTLEIYLDYVCPYSAKLFNTLHTQLLPALTSRPGAPLQAPLQILFRHQVQPWHPTSTLTHEAGLAVLRLAPTRFYDFSAALFKAQRDFFDVNVVNETRNATYRRLAKIAAESAGVEEDEVYKLLAVPDVPAEDGSLNVGNAVTNDLKTVIKMARLVGIHVSPTVLFDGLVVNEISSGWSVEQWVVWLKKNAV</sequence>
<dbReference type="AlphaFoldDB" id="A0AAJ0HTI1"/>